<evidence type="ECO:0000256" key="5">
    <source>
        <dbReference type="SAM" id="SignalP"/>
    </source>
</evidence>
<feature type="region of interest" description="Disordered" evidence="4">
    <location>
        <begin position="34"/>
        <end position="85"/>
    </location>
</feature>
<feature type="domain" description="Rhamnogalacturonase A/B/Epimerase-like pectate lyase" evidence="6">
    <location>
        <begin position="93"/>
        <end position="141"/>
    </location>
</feature>
<dbReference type="GO" id="GO:0004650">
    <property type="term" value="F:polygalacturonase activity"/>
    <property type="evidence" value="ECO:0007669"/>
    <property type="project" value="UniProtKB-EC"/>
</dbReference>
<dbReference type="Gene3D" id="2.160.20.10">
    <property type="entry name" value="Single-stranded right-handed beta-helix, Pectin lyase-like"/>
    <property type="match status" value="1"/>
</dbReference>
<dbReference type="InterPro" id="IPR012334">
    <property type="entry name" value="Pectin_lyas_fold"/>
</dbReference>
<keyword evidence="2" id="KW-0964">Secreted</keyword>
<evidence type="ECO:0000256" key="2">
    <source>
        <dbReference type="ARBA" id="ARBA00022525"/>
    </source>
</evidence>
<feature type="signal peptide" evidence="5">
    <location>
        <begin position="1"/>
        <end position="23"/>
    </location>
</feature>
<dbReference type="GO" id="GO:0005576">
    <property type="term" value="C:extracellular region"/>
    <property type="evidence" value="ECO:0007669"/>
    <property type="project" value="UniProtKB-SubCell"/>
</dbReference>
<dbReference type="AlphaFoldDB" id="A0A7C9DF74"/>
<dbReference type="SUPFAM" id="SSF51126">
    <property type="entry name" value="Pectin lyase-like"/>
    <property type="match status" value="1"/>
</dbReference>
<keyword evidence="3" id="KW-0961">Cell wall biogenesis/degradation</keyword>
<evidence type="ECO:0000259" key="6">
    <source>
        <dbReference type="Pfam" id="PF12708"/>
    </source>
</evidence>
<dbReference type="EC" id="3.2.1.15" evidence="7"/>
<dbReference type="InterPro" id="IPR011050">
    <property type="entry name" value="Pectin_lyase_fold/virulence"/>
</dbReference>
<accession>A0A7C9DF74</accession>
<feature type="compositionally biased region" description="Pro residues" evidence="4">
    <location>
        <begin position="57"/>
        <end position="83"/>
    </location>
</feature>
<evidence type="ECO:0000313" key="7">
    <source>
        <dbReference type="EMBL" id="MBA4641421.1"/>
    </source>
</evidence>
<dbReference type="InterPro" id="IPR024535">
    <property type="entry name" value="RHGA/B-epi-like_pectate_lyase"/>
</dbReference>
<dbReference type="Pfam" id="PF12708">
    <property type="entry name" value="Pect-lyase_RHGA_epim"/>
    <property type="match status" value="1"/>
</dbReference>
<dbReference type="GO" id="GO:0071555">
    <property type="term" value="P:cell wall organization"/>
    <property type="evidence" value="ECO:0007669"/>
    <property type="project" value="UniProtKB-KW"/>
</dbReference>
<reference evidence="7" key="2">
    <citation type="submission" date="2020-07" db="EMBL/GenBank/DDBJ databases">
        <authorList>
            <person name="Vera ALvarez R."/>
            <person name="Arias-Moreno D.M."/>
            <person name="Jimenez-Jacinto V."/>
            <person name="Jimenez-Bremont J.F."/>
            <person name="Swaminathan K."/>
            <person name="Moose S.P."/>
            <person name="Guerrero-Gonzalez M.L."/>
            <person name="Marino-Ramirez L."/>
            <person name="Landsman D."/>
            <person name="Rodriguez-Kessler M."/>
            <person name="Delgado-Sanchez P."/>
        </authorList>
    </citation>
    <scope>NUCLEOTIDE SEQUENCE</scope>
    <source>
        <tissue evidence="7">Cladode</tissue>
    </source>
</reference>
<keyword evidence="7" id="KW-0378">Hydrolase</keyword>
<sequence length="152" mass="16009">MKHSSIFTLVVLGTILWWSQNVGKLVEGRVHYHKKKGGSSPAYSPPPGSGDDDQPPTFSPPDPDPRSPAPVVRPDPYPYPSPSPAQGGPCIYDVTAFGAVGDGSTDDTAAFRDAWKVACSADSGGVVLVPSRGRFMITSTIFSGPCKFSNAD</sequence>
<name>A0A7C9DF74_OPUST</name>
<reference evidence="7" key="1">
    <citation type="journal article" date="2013" name="J. Plant Res.">
        <title>Effect of fungi and light on seed germination of three Opuntia species from semiarid lands of central Mexico.</title>
        <authorList>
            <person name="Delgado-Sanchez P."/>
            <person name="Jimenez-Bremont J.F."/>
            <person name="Guerrero-Gonzalez Mde L."/>
            <person name="Flores J."/>
        </authorList>
    </citation>
    <scope>NUCLEOTIDE SEQUENCE</scope>
    <source>
        <tissue evidence="7">Cladode</tissue>
    </source>
</reference>
<keyword evidence="7" id="KW-0326">Glycosidase</keyword>
<dbReference type="EMBL" id="GISG01124009">
    <property type="protein sequence ID" value="MBA4641421.1"/>
    <property type="molecule type" value="Transcribed_RNA"/>
</dbReference>
<evidence type="ECO:0000256" key="1">
    <source>
        <dbReference type="ARBA" id="ARBA00004613"/>
    </source>
</evidence>
<dbReference type="PANTHER" id="PTHR31375">
    <property type="match status" value="1"/>
</dbReference>
<feature type="chain" id="PRO_5028167498" evidence="5">
    <location>
        <begin position="24"/>
        <end position="152"/>
    </location>
</feature>
<proteinExistence type="predicted"/>
<evidence type="ECO:0000256" key="3">
    <source>
        <dbReference type="ARBA" id="ARBA00023316"/>
    </source>
</evidence>
<evidence type="ECO:0000256" key="4">
    <source>
        <dbReference type="SAM" id="MobiDB-lite"/>
    </source>
</evidence>
<comment type="subcellular location">
    <subcellularLocation>
        <location evidence="1">Secreted</location>
    </subcellularLocation>
</comment>
<keyword evidence="5" id="KW-0732">Signal</keyword>
<organism evidence="7">
    <name type="scientific">Opuntia streptacantha</name>
    <name type="common">Prickly pear cactus</name>
    <name type="synonym">Opuntia cardona</name>
    <dbReference type="NCBI Taxonomy" id="393608"/>
    <lineage>
        <taxon>Eukaryota</taxon>
        <taxon>Viridiplantae</taxon>
        <taxon>Streptophyta</taxon>
        <taxon>Embryophyta</taxon>
        <taxon>Tracheophyta</taxon>
        <taxon>Spermatophyta</taxon>
        <taxon>Magnoliopsida</taxon>
        <taxon>eudicotyledons</taxon>
        <taxon>Gunneridae</taxon>
        <taxon>Pentapetalae</taxon>
        <taxon>Caryophyllales</taxon>
        <taxon>Cactineae</taxon>
        <taxon>Cactaceae</taxon>
        <taxon>Opuntioideae</taxon>
        <taxon>Opuntia</taxon>
    </lineage>
</organism>
<protein>
    <submittedName>
        <fullName evidence="7">Endo-polygalacturonase</fullName>
        <ecNumber evidence="7">3.2.1.15</ecNumber>
    </submittedName>
</protein>